<organism evidence="15 16">
    <name type="scientific">Pogonomyrmex barbatus</name>
    <name type="common">red harvester ant</name>
    <dbReference type="NCBI Taxonomy" id="144034"/>
    <lineage>
        <taxon>Eukaryota</taxon>
        <taxon>Metazoa</taxon>
        <taxon>Ecdysozoa</taxon>
        <taxon>Arthropoda</taxon>
        <taxon>Hexapoda</taxon>
        <taxon>Insecta</taxon>
        <taxon>Pterygota</taxon>
        <taxon>Neoptera</taxon>
        <taxon>Endopterygota</taxon>
        <taxon>Hymenoptera</taxon>
        <taxon>Apocrita</taxon>
        <taxon>Aculeata</taxon>
        <taxon>Formicoidea</taxon>
        <taxon>Formicidae</taxon>
        <taxon>Myrmicinae</taxon>
        <taxon>Pogonomyrmex</taxon>
    </lineage>
</organism>
<evidence type="ECO:0000256" key="2">
    <source>
        <dbReference type="ARBA" id="ARBA00004496"/>
    </source>
</evidence>
<dbReference type="InterPro" id="IPR045357">
    <property type="entry name" value="Aminopeptidase_N-like_N"/>
</dbReference>
<evidence type="ECO:0000313" key="16">
    <source>
        <dbReference type="RefSeq" id="XP_011638667.1"/>
    </source>
</evidence>
<dbReference type="PANTHER" id="PTHR45726">
    <property type="entry name" value="LEUKOTRIENE A-4 HYDROLASE"/>
    <property type="match status" value="1"/>
</dbReference>
<dbReference type="PRINTS" id="PR00756">
    <property type="entry name" value="ALADIPTASE"/>
</dbReference>
<dbReference type="GO" id="GO:0005829">
    <property type="term" value="C:cytosol"/>
    <property type="evidence" value="ECO:0007669"/>
    <property type="project" value="TreeGrafter"/>
</dbReference>
<proteinExistence type="inferred from homology"/>
<evidence type="ECO:0000256" key="3">
    <source>
        <dbReference type="ARBA" id="ARBA00004609"/>
    </source>
</evidence>
<feature type="domain" description="Peptidase M1 membrane alanine aminopeptidase" evidence="13">
    <location>
        <begin position="314"/>
        <end position="461"/>
    </location>
</feature>
<dbReference type="InterPro" id="IPR034015">
    <property type="entry name" value="M1_LTA4H"/>
</dbReference>
<comment type="cofactor">
    <cofactor evidence="1">
        <name>Zn(2+)</name>
        <dbReference type="ChEBI" id="CHEBI:29105"/>
    </cofactor>
</comment>
<dbReference type="InterPro" id="IPR001930">
    <property type="entry name" value="Peptidase_M1"/>
</dbReference>
<dbReference type="Gene3D" id="1.10.390.10">
    <property type="entry name" value="Neutral Protease Domain 2"/>
    <property type="match status" value="1"/>
</dbReference>
<keyword evidence="10" id="KW-0862">Zinc</keyword>
<dbReference type="GeneID" id="105428205"/>
<comment type="similarity">
    <text evidence="4">Belongs to the peptidase M1 family.</text>
</comment>
<dbReference type="SUPFAM" id="SSF55486">
    <property type="entry name" value="Metalloproteases ('zincins'), catalytic domain"/>
    <property type="match status" value="1"/>
</dbReference>
<keyword evidence="6" id="KW-0336">GPI-anchor</keyword>
<evidence type="ECO:0000256" key="9">
    <source>
        <dbReference type="ARBA" id="ARBA00022801"/>
    </source>
</evidence>
<evidence type="ECO:0000256" key="11">
    <source>
        <dbReference type="ARBA" id="ARBA00023049"/>
    </source>
</evidence>
<dbReference type="GO" id="GO:0006508">
    <property type="term" value="P:proteolysis"/>
    <property type="evidence" value="ECO:0007669"/>
    <property type="project" value="UniProtKB-KW"/>
</dbReference>
<dbReference type="KEGG" id="pbar:105428205"/>
<dbReference type="GO" id="GO:0004177">
    <property type="term" value="F:aminopeptidase activity"/>
    <property type="evidence" value="ECO:0007669"/>
    <property type="project" value="TreeGrafter"/>
</dbReference>
<feature type="domain" description="Aminopeptidase N-like N-terminal" evidence="14">
    <location>
        <begin position="53"/>
        <end position="230"/>
    </location>
</feature>
<name>A0A6I9W902_9HYME</name>
<dbReference type="Proteomes" id="UP000504615">
    <property type="component" value="Unplaced"/>
</dbReference>
<dbReference type="OrthoDB" id="79562at2759"/>
<evidence type="ECO:0000259" key="14">
    <source>
        <dbReference type="Pfam" id="PF17900"/>
    </source>
</evidence>
<dbReference type="GO" id="GO:0004301">
    <property type="term" value="F:epoxide hydrolase activity"/>
    <property type="evidence" value="ECO:0007669"/>
    <property type="project" value="TreeGrafter"/>
</dbReference>
<dbReference type="PANTHER" id="PTHR45726:SF3">
    <property type="entry name" value="LEUKOTRIENE A-4 HYDROLASE"/>
    <property type="match status" value="1"/>
</dbReference>
<protein>
    <submittedName>
        <fullName evidence="16">Leukotriene A-4 hydrolase-like isoform X2</fullName>
    </submittedName>
</protein>
<accession>A0A6I9W902</accession>
<dbReference type="Gene3D" id="3.30.2010.30">
    <property type="match status" value="1"/>
</dbReference>
<evidence type="ECO:0000256" key="6">
    <source>
        <dbReference type="ARBA" id="ARBA00022622"/>
    </source>
</evidence>
<gene>
    <name evidence="16" type="primary">LOC105428205</name>
</gene>
<dbReference type="InterPro" id="IPR014782">
    <property type="entry name" value="Peptidase_M1_dom"/>
</dbReference>
<keyword evidence="11" id="KW-0482">Metalloprotease</keyword>
<dbReference type="GO" id="GO:0005886">
    <property type="term" value="C:plasma membrane"/>
    <property type="evidence" value="ECO:0007669"/>
    <property type="project" value="UniProtKB-SubCell"/>
</dbReference>
<keyword evidence="9" id="KW-0378">Hydrolase</keyword>
<dbReference type="Pfam" id="PF17900">
    <property type="entry name" value="Peptidase_M1_N"/>
    <property type="match status" value="1"/>
</dbReference>
<keyword evidence="8" id="KW-0479">Metal-binding</keyword>
<evidence type="ECO:0000259" key="13">
    <source>
        <dbReference type="Pfam" id="PF01433"/>
    </source>
</evidence>
<dbReference type="AlphaFoldDB" id="A0A6I9W902"/>
<evidence type="ECO:0000256" key="12">
    <source>
        <dbReference type="ARBA" id="ARBA00023288"/>
    </source>
</evidence>
<dbReference type="SUPFAM" id="SSF63737">
    <property type="entry name" value="Leukotriene A4 hydrolase N-terminal domain"/>
    <property type="match status" value="1"/>
</dbReference>
<dbReference type="GO" id="GO:0008270">
    <property type="term" value="F:zinc ion binding"/>
    <property type="evidence" value="ECO:0007669"/>
    <property type="project" value="InterPro"/>
</dbReference>
<evidence type="ECO:0000256" key="5">
    <source>
        <dbReference type="ARBA" id="ARBA00022490"/>
    </source>
</evidence>
<dbReference type="GO" id="GO:0008237">
    <property type="term" value="F:metallopeptidase activity"/>
    <property type="evidence" value="ECO:0007669"/>
    <property type="project" value="UniProtKB-KW"/>
</dbReference>
<evidence type="ECO:0000256" key="7">
    <source>
        <dbReference type="ARBA" id="ARBA00022670"/>
    </source>
</evidence>
<reference evidence="16" key="1">
    <citation type="submission" date="2025-08" db="UniProtKB">
        <authorList>
            <consortium name="RefSeq"/>
        </authorList>
    </citation>
    <scope>IDENTIFICATION</scope>
</reference>
<comment type="subcellular location">
    <subcellularLocation>
        <location evidence="3">Cell membrane</location>
        <topology evidence="3">Lipid-anchor</topology>
        <topology evidence="3">GPI-anchor</topology>
    </subcellularLocation>
    <subcellularLocation>
        <location evidence="2">Cytoplasm</location>
    </subcellularLocation>
</comment>
<keyword evidence="6" id="KW-0472">Membrane</keyword>
<keyword evidence="15" id="KW-1185">Reference proteome</keyword>
<evidence type="ECO:0000256" key="1">
    <source>
        <dbReference type="ARBA" id="ARBA00001947"/>
    </source>
</evidence>
<evidence type="ECO:0000256" key="8">
    <source>
        <dbReference type="ARBA" id="ARBA00022723"/>
    </source>
</evidence>
<dbReference type="Pfam" id="PF01433">
    <property type="entry name" value="Peptidase_M1"/>
    <property type="match status" value="1"/>
</dbReference>
<keyword evidence="5" id="KW-0963">Cytoplasm</keyword>
<evidence type="ECO:0000313" key="15">
    <source>
        <dbReference type="Proteomes" id="UP000504615"/>
    </source>
</evidence>
<dbReference type="InterPro" id="IPR027268">
    <property type="entry name" value="Peptidase_M4/M1_CTD_sf"/>
</dbReference>
<keyword evidence="7" id="KW-0645">Protease</keyword>
<sequence>MDHDIFNLDLYKYQMSKIFEKNIFEEEIQISPLKSGHVDPYSYAKPDHAAVTSIYLDINVDFDQMIIRGTAILTIRLETWATEVILDNNGLIILSVKDFDSGIGLTYYIDNYDCLGSKFTILLPKFIIAKTEFKIQIEYKTKPNSPVFYWLMPEQTSAATHPFLLFDNQYTHARAMFPCQDTPSVKFNFSAKISVPPGLKVITSGKRKKISMTLFQYIYEFYETAPIPSYAVVLVVGRLRNIMTSAHRINILAEPEYYKQSKKMLSLIHITLNNINDLCGSYLWGTCNICVLPSSISLFEVESPFLILVPPTILDGDNSLFAIVMKSIPYKWTGSIVTCTNYEDLWLNKSFSLFIWRKIVNIMFGNEVKEFLEMKGISDLINTMTNPWIHSELKSLIPNLIGFLPKYAVNYVPYEKGYLLLQEIESKIGGPTVFEPFLKSYINKFKYQNITTKAWKDYLYEYFSERNK</sequence>
<keyword evidence="12" id="KW-0449">Lipoprotein</keyword>
<dbReference type="RefSeq" id="XP_011638667.1">
    <property type="nucleotide sequence ID" value="XM_011640365.2"/>
</dbReference>
<dbReference type="Gene3D" id="2.60.40.1730">
    <property type="entry name" value="tricorn interacting facor f3 domain"/>
    <property type="match status" value="1"/>
</dbReference>
<keyword evidence="6" id="KW-0325">Glycoprotein</keyword>
<dbReference type="GO" id="GO:0098552">
    <property type="term" value="C:side of membrane"/>
    <property type="evidence" value="ECO:0007669"/>
    <property type="project" value="UniProtKB-KW"/>
</dbReference>
<evidence type="ECO:0000256" key="10">
    <source>
        <dbReference type="ARBA" id="ARBA00022833"/>
    </source>
</evidence>
<dbReference type="InterPro" id="IPR042097">
    <property type="entry name" value="Aminopeptidase_N-like_N_sf"/>
</dbReference>
<evidence type="ECO:0000256" key="4">
    <source>
        <dbReference type="ARBA" id="ARBA00010136"/>
    </source>
</evidence>
<dbReference type="GO" id="GO:0043171">
    <property type="term" value="P:peptide catabolic process"/>
    <property type="evidence" value="ECO:0007669"/>
    <property type="project" value="TreeGrafter"/>
</dbReference>